<dbReference type="RefSeq" id="WP_101299353.1">
    <property type="nucleotide sequence ID" value="NZ_CP025197.1"/>
</dbReference>
<gene>
    <name evidence="3" type="ORF">HVS_03705</name>
</gene>
<feature type="coiled-coil region" evidence="1">
    <location>
        <begin position="50"/>
        <end position="77"/>
    </location>
</feature>
<protein>
    <recommendedName>
        <fullName evidence="5">Peptidase C39-like domain-containing protein</fullName>
    </recommendedName>
</protein>
<sequence>MNKLVKLLIVLCCISLLATNVYAVDSSEATNDEIYTNINQGFTKPTKEQIKEEQEKFKKAEKYVKEKREKLKKAKGDIEIAAAGGVKVNAVGTFRQALSYTCGPAAARNLIKGYVDTNSWDPNFKATVPTESTLRKDLGTTTAGTNFDATKWQNTLNKYVPENGYLLSWGTSSGWESTLASRVIYTIDYVYYITWGYGRSGFNVIGNINHGSTTTPIHDHYKNGAAHYICIYGYNDINKMYYISDSNSAVPVTYKASYRNTANSTQARGIVW</sequence>
<dbReference type="AlphaFoldDB" id="A0A2K9E5E9"/>
<dbReference type="EMBL" id="CP025197">
    <property type="protein sequence ID" value="AUG56686.1"/>
    <property type="molecule type" value="Genomic_DNA"/>
</dbReference>
<accession>A0A2K9E5E9</accession>
<feature type="signal peptide" evidence="2">
    <location>
        <begin position="1"/>
        <end position="23"/>
    </location>
</feature>
<dbReference type="Proteomes" id="UP000233534">
    <property type="component" value="Chromosome"/>
</dbReference>
<organism evidence="3 4">
    <name type="scientific">Acetivibrio saccincola</name>
    <dbReference type="NCBI Taxonomy" id="1677857"/>
    <lineage>
        <taxon>Bacteria</taxon>
        <taxon>Bacillati</taxon>
        <taxon>Bacillota</taxon>
        <taxon>Clostridia</taxon>
        <taxon>Eubacteriales</taxon>
        <taxon>Oscillospiraceae</taxon>
        <taxon>Acetivibrio</taxon>
    </lineage>
</organism>
<proteinExistence type="predicted"/>
<evidence type="ECO:0000256" key="2">
    <source>
        <dbReference type="SAM" id="SignalP"/>
    </source>
</evidence>
<evidence type="ECO:0000313" key="4">
    <source>
        <dbReference type="Proteomes" id="UP000233534"/>
    </source>
</evidence>
<evidence type="ECO:0000256" key="1">
    <source>
        <dbReference type="SAM" id="Coils"/>
    </source>
</evidence>
<evidence type="ECO:0008006" key="5">
    <source>
        <dbReference type="Google" id="ProtNLM"/>
    </source>
</evidence>
<keyword evidence="2" id="KW-0732">Signal</keyword>
<feature type="chain" id="PRO_5014597057" description="Peptidase C39-like domain-containing protein" evidence="2">
    <location>
        <begin position="24"/>
        <end position="272"/>
    </location>
</feature>
<dbReference type="KEGG" id="hsc:HVS_03705"/>
<evidence type="ECO:0000313" key="3">
    <source>
        <dbReference type="EMBL" id="AUG56686.1"/>
    </source>
</evidence>
<keyword evidence="4" id="KW-1185">Reference proteome</keyword>
<keyword evidence="1" id="KW-0175">Coiled coil</keyword>
<reference evidence="3 4" key="1">
    <citation type="submission" date="2017-12" db="EMBL/GenBank/DDBJ databases">
        <title>Complete genome sequence of Herbivorax saccincola GGR1, a novel Cellulosome-producing hydrolytic bacterium in a thermophilic biogas plant, established by Illumina and Nanopore MinION sequencing.</title>
        <authorList>
            <person name="Pechtl A."/>
            <person name="Ruckert C."/>
            <person name="Koeck D.E."/>
            <person name="Maus I."/>
            <person name="Winkler A."/>
            <person name="Kalinowski J."/>
            <person name="Puhler A."/>
            <person name="Schwarz W.W."/>
            <person name="Zverlov V.V."/>
            <person name="Schluter A."/>
            <person name="Liebl W."/>
        </authorList>
    </citation>
    <scope>NUCLEOTIDE SEQUENCE [LARGE SCALE GENOMIC DNA]</scope>
    <source>
        <strain evidence="4">SR1</strain>
    </source>
</reference>
<name>A0A2K9E5E9_9FIRM</name>